<accession>A0A5R8P4T6</accession>
<dbReference type="EMBL" id="VBUU01000067">
    <property type="protein sequence ID" value="TLF92268.1"/>
    <property type="molecule type" value="Genomic_DNA"/>
</dbReference>
<dbReference type="OrthoDB" id="4775158at2"/>
<sequence length="156" mass="17393">MISEPVQAAVLELQNRALRTRDVYELDRIDRALDELVRNPQKASASAPAAHIRSALGHASQAIGRRREIAPEVELDSGAEFGAEDQNFRLVDIRLWIQSEPTITVRDREILNNLAAGESAESLANRDGLPVTLVRQRISRARRHARQIWQSSAVVA</sequence>
<protein>
    <submittedName>
        <fullName evidence="1">Uncharacterized protein</fullName>
    </submittedName>
</protein>
<name>A0A5R8P4T6_9NOCA</name>
<gene>
    <name evidence="1" type="ORF">FEK35_30910</name>
</gene>
<proteinExistence type="predicted"/>
<organism evidence="1 2">
    <name type="scientific">Nocardia cyriacigeorgica</name>
    <dbReference type="NCBI Taxonomy" id="135487"/>
    <lineage>
        <taxon>Bacteria</taxon>
        <taxon>Bacillati</taxon>
        <taxon>Actinomycetota</taxon>
        <taxon>Actinomycetes</taxon>
        <taxon>Mycobacteriales</taxon>
        <taxon>Nocardiaceae</taxon>
        <taxon>Nocardia</taxon>
    </lineage>
</organism>
<reference evidence="1 2" key="1">
    <citation type="submission" date="2019-05" db="EMBL/GenBank/DDBJ databases">
        <title>Genomes sequences of two Nocardia cyriacigeorgica environmental isolates, type strains Nocardia asteroides ATCC 19247 and Nocardia cyriacigeorgica DSM 44484.</title>
        <authorList>
            <person name="Vautrin F."/>
            <person name="Bergeron E."/>
            <person name="Dubost A."/>
            <person name="Abrouk D."/>
            <person name="Rodriguez Nava V."/>
            <person name="Pujic P."/>
        </authorList>
    </citation>
    <scope>NUCLEOTIDE SEQUENCE [LARGE SCALE GENOMIC DNA]</scope>
    <source>
        <strain evidence="1 2">EML 1456</strain>
    </source>
</reference>
<evidence type="ECO:0000313" key="2">
    <source>
        <dbReference type="Proteomes" id="UP000308349"/>
    </source>
</evidence>
<dbReference type="Proteomes" id="UP000308349">
    <property type="component" value="Unassembled WGS sequence"/>
</dbReference>
<dbReference type="AlphaFoldDB" id="A0A5R8P4T6"/>
<evidence type="ECO:0000313" key="1">
    <source>
        <dbReference type="EMBL" id="TLF92268.1"/>
    </source>
</evidence>
<comment type="caution">
    <text evidence="1">The sequence shown here is derived from an EMBL/GenBank/DDBJ whole genome shotgun (WGS) entry which is preliminary data.</text>
</comment>